<sequence>MPGVFTWRPGTDYEDRIESEYRFRSRHDGQMKEVGLGWVVIHRSRRGDGSAPSAYIGVGEVYSVEQLTVPIGMRVARIRNFLAFEPQVPFRDGSENREEALRKLPNIAVGPHTQGNPIRPLSNEDFGAIVRAGLADLFDPRKTALLDLDDPELIRDGADLLNLPFDQQIRRMQEILMKRPIREAAFRRDVRSAYDFKCAFTGLSIRNGGGRPEVDGAHIWEVKDGGPDVVQNGIALSKTAHWMFDRGLIRVNDDYSLQISDNKVPAEFKRLVEPYRKRIHLPKDKSLSPHKFYLQKHRDKHMAGSL</sequence>
<feature type="domain" description="HNH nuclease" evidence="1">
    <location>
        <begin position="198"/>
        <end position="251"/>
    </location>
</feature>
<protein>
    <recommendedName>
        <fullName evidence="1">HNH nuclease domain-containing protein</fullName>
    </recommendedName>
</protein>
<dbReference type="RefSeq" id="WP_024352319.1">
    <property type="nucleotide sequence ID" value="NZ_BBWN01000016.1"/>
</dbReference>
<dbReference type="AlphaFoldDB" id="A0A0P0Z0K7"/>
<dbReference type="InterPro" id="IPR003615">
    <property type="entry name" value="HNH_nuc"/>
</dbReference>
<organism evidence="2">
    <name type="scientific">Aurantimonas coralicida</name>
    <dbReference type="NCBI Taxonomy" id="182270"/>
    <lineage>
        <taxon>Bacteria</taxon>
        <taxon>Pseudomonadati</taxon>
        <taxon>Pseudomonadota</taxon>
        <taxon>Alphaproteobacteria</taxon>
        <taxon>Hyphomicrobiales</taxon>
        <taxon>Aurantimonadaceae</taxon>
        <taxon>Aurantimonas</taxon>
    </lineage>
</organism>
<dbReference type="EMBL" id="LC066374">
    <property type="protein sequence ID" value="BAT27152.1"/>
    <property type="molecule type" value="Genomic_DNA"/>
</dbReference>
<proteinExistence type="predicted"/>
<name>A0A0P0Z0K7_9HYPH</name>
<evidence type="ECO:0000313" key="2">
    <source>
        <dbReference type="EMBL" id="BAT27152.1"/>
    </source>
</evidence>
<accession>A0A0P0Z0K7</accession>
<reference evidence="2" key="1">
    <citation type="journal article" date="2015" name="Proc. Natl. Acad. Sci. U.S.A.">
        <title>Bacterial clade with the ribosomal RNA operon on a small plasmid rather than the chromosome.</title>
        <authorList>
            <person name="Anda M."/>
            <person name="Ohtsubo Y."/>
            <person name="Okubo T."/>
            <person name="Sugawara M."/>
            <person name="Nagata Y."/>
            <person name="Tsuda M."/>
            <person name="Minamisawa K."/>
            <person name="Mitsui H."/>
        </authorList>
    </citation>
    <scope>NUCLEOTIDE SEQUENCE</scope>
    <source>
        <strain evidence="2">DSM 14790</strain>
    </source>
</reference>
<evidence type="ECO:0000259" key="1">
    <source>
        <dbReference type="Pfam" id="PF13391"/>
    </source>
</evidence>
<dbReference type="Pfam" id="PF13391">
    <property type="entry name" value="HNH_2"/>
    <property type="match status" value="1"/>
</dbReference>